<dbReference type="AlphaFoldDB" id="A0A3L6Q0D3"/>
<keyword evidence="1" id="KW-0677">Repeat</keyword>
<dbReference type="InterPro" id="IPR002182">
    <property type="entry name" value="NB-ARC"/>
</dbReference>
<dbReference type="InterPro" id="IPR032675">
    <property type="entry name" value="LRR_dom_sf"/>
</dbReference>
<accession>A0A3L6Q0D3</accession>
<dbReference type="InterPro" id="IPR058922">
    <property type="entry name" value="WHD_DRP"/>
</dbReference>
<dbReference type="Proteomes" id="UP000275267">
    <property type="component" value="Unassembled WGS sequence"/>
</dbReference>
<dbReference type="GO" id="GO:0043531">
    <property type="term" value="F:ADP binding"/>
    <property type="evidence" value="ECO:0007669"/>
    <property type="project" value="InterPro"/>
</dbReference>
<evidence type="ECO:0000256" key="1">
    <source>
        <dbReference type="ARBA" id="ARBA00022737"/>
    </source>
</evidence>
<dbReference type="Gene3D" id="3.80.10.10">
    <property type="entry name" value="Ribonuclease Inhibitor"/>
    <property type="match status" value="1"/>
</dbReference>
<name>A0A3L6Q0D3_PANMI</name>
<keyword evidence="2" id="KW-0611">Plant defense</keyword>
<dbReference type="FunFam" id="1.10.10.10:FF:000322">
    <property type="entry name" value="Probable disease resistance protein At1g63360"/>
    <property type="match status" value="1"/>
</dbReference>
<sequence length="559" mass="64759">MIRRMLRDAPTYDEPCSSITKCYSVIGIHGIPGSGKTTLGQYVSVHEKKQDYFNLFMWIHVSKNFSVGTLFAEMLETASNGKGKQFSNLDMLQEELEKYLRGKRFFLVLDDVWYDKNVSRQELDLLLSPLEAGEMGSRVLVTTRTADAARALGAQNLVAISDMDKEHFLSMFMHYALEGARITDEALIRKYWSIGEKIAGKLGRSPLAARTVAGQLKLRLDFDFWIRTMNSDLLNNETMAALWWSYQQLEEHVKRCFTYCSIFPRRYELQRDELVHLWMAEGFVKTDSEEEDMEDVGRDSFHVLLSTSFIQPKAGRECFTIHDLLHELAGRAAGSDCYRIEEYMVSNIPRDVRHIFVASYDRTVFRKEILNFKSLRTLIMPPSRYHWMHDEDFRCLFENLKKLRVVQVRLGQTTVISKGIGEQKHLRYIRIVEGTYDIILPRRFTKLYHLQKFAVTGALHYFIPKEIANLVNLRYMALKAFNCPDIGRLTLLRTLPVFTVRKAQGYEIHQLEHLDNLRGTLTIEGLENVRSKEEARRAKLPTSLRSGTEIELQFDAGES</sequence>
<feature type="domain" description="NB-ARC" evidence="3">
    <location>
        <begin position="24"/>
        <end position="177"/>
    </location>
</feature>
<dbReference type="Pfam" id="PF00931">
    <property type="entry name" value="NB-ARC"/>
    <property type="match status" value="1"/>
</dbReference>
<gene>
    <name evidence="5" type="ORF">C2845_PM17G13480</name>
</gene>
<dbReference type="SUPFAM" id="SSF52540">
    <property type="entry name" value="P-loop containing nucleoside triphosphate hydrolases"/>
    <property type="match status" value="1"/>
</dbReference>
<reference evidence="6" key="1">
    <citation type="journal article" date="2019" name="Nat. Commun.">
        <title>The genome of broomcorn millet.</title>
        <authorList>
            <person name="Zou C."/>
            <person name="Miki D."/>
            <person name="Li D."/>
            <person name="Tang Q."/>
            <person name="Xiao L."/>
            <person name="Rajput S."/>
            <person name="Deng P."/>
            <person name="Jia W."/>
            <person name="Huang R."/>
            <person name="Zhang M."/>
            <person name="Sun Y."/>
            <person name="Hu J."/>
            <person name="Fu X."/>
            <person name="Schnable P.S."/>
            <person name="Li F."/>
            <person name="Zhang H."/>
            <person name="Feng B."/>
            <person name="Zhu X."/>
            <person name="Liu R."/>
            <person name="Schnable J.C."/>
            <person name="Zhu J.-K."/>
            <person name="Zhang H."/>
        </authorList>
    </citation>
    <scope>NUCLEOTIDE SEQUENCE [LARGE SCALE GENOMIC DNA]</scope>
</reference>
<keyword evidence="6" id="KW-1185">Reference proteome</keyword>
<evidence type="ECO:0000313" key="5">
    <source>
        <dbReference type="EMBL" id="RLM69435.1"/>
    </source>
</evidence>
<comment type="caution">
    <text evidence="5">The sequence shown here is derived from an EMBL/GenBank/DDBJ whole genome shotgun (WGS) entry which is preliminary data.</text>
</comment>
<evidence type="ECO:0000313" key="6">
    <source>
        <dbReference type="Proteomes" id="UP000275267"/>
    </source>
</evidence>
<dbReference type="OrthoDB" id="696178at2759"/>
<dbReference type="SUPFAM" id="SSF52058">
    <property type="entry name" value="L domain-like"/>
    <property type="match status" value="1"/>
</dbReference>
<dbReference type="EMBL" id="PQIB02000014">
    <property type="protein sequence ID" value="RLM69435.1"/>
    <property type="molecule type" value="Genomic_DNA"/>
</dbReference>
<organism evidence="5 6">
    <name type="scientific">Panicum miliaceum</name>
    <name type="common">Proso millet</name>
    <name type="synonym">Broomcorn millet</name>
    <dbReference type="NCBI Taxonomy" id="4540"/>
    <lineage>
        <taxon>Eukaryota</taxon>
        <taxon>Viridiplantae</taxon>
        <taxon>Streptophyta</taxon>
        <taxon>Embryophyta</taxon>
        <taxon>Tracheophyta</taxon>
        <taxon>Spermatophyta</taxon>
        <taxon>Magnoliopsida</taxon>
        <taxon>Liliopsida</taxon>
        <taxon>Poales</taxon>
        <taxon>Poaceae</taxon>
        <taxon>PACMAD clade</taxon>
        <taxon>Panicoideae</taxon>
        <taxon>Panicodae</taxon>
        <taxon>Paniceae</taxon>
        <taxon>Panicinae</taxon>
        <taxon>Panicum</taxon>
        <taxon>Panicum sect. Panicum</taxon>
    </lineage>
</organism>
<dbReference type="Gene3D" id="3.40.50.300">
    <property type="entry name" value="P-loop containing nucleotide triphosphate hydrolases"/>
    <property type="match status" value="1"/>
</dbReference>
<dbReference type="GO" id="GO:0009626">
    <property type="term" value="P:plant-type hypersensitive response"/>
    <property type="evidence" value="ECO:0007669"/>
    <property type="project" value="UniProtKB-ARBA"/>
</dbReference>
<protein>
    <submittedName>
        <fullName evidence="5">Uncharacterized protein</fullName>
    </submittedName>
</protein>
<dbReference type="GO" id="GO:0042742">
    <property type="term" value="P:defense response to bacterium"/>
    <property type="evidence" value="ECO:0007669"/>
    <property type="project" value="UniProtKB-ARBA"/>
</dbReference>
<dbReference type="GO" id="GO:0002758">
    <property type="term" value="P:innate immune response-activating signaling pathway"/>
    <property type="evidence" value="ECO:0007669"/>
    <property type="project" value="UniProtKB-ARBA"/>
</dbReference>
<feature type="domain" description="Disease resistance protein winged helix" evidence="4">
    <location>
        <begin position="262"/>
        <end position="329"/>
    </location>
</feature>
<dbReference type="Gene3D" id="1.10.10.10">
    <property type="entry name" value="Winged helix-like DNA-binding domain superfamily/Winged helix DNA-binding domain"/>
    <property type="match status" value="1"/>
</dbReference>
<dbReference type="STRING" id="4540.A0A3L6Q0D3"/>
<dbReference type="Pfam" id="PF23559">
    <property type="entry name" value="WHD_DRP"/>
    <property type="match status" value="1"/>
</dbReference>
<dbReference type="PANTHER" id="PTHR23155">
    <property type="entry name" value="DISEASE RESISTANCE PROTEIN RP"/>
    <property type="match status" value="1"/>
</dbReference>
<dbReference type="InterPro" id="IPR027417">
    <property type="entry name" value="P-loop_NTPase"/>
</dbReference>
<dbReference type="PRINTS" id="PR00364">
    <property type="entry name" value="DISEASERSIST"/>
</dbReference>
<dbReference type="PANTHER" id="PTHR23155:SF1058">
    <property type="entry name" value="OS11G0668100 PROTEIN"/>
    <property type="match status" value="1"/>
</dbReference>
<evidence type="ECO:0000259" key="4">
    <source>
        <dbReference type="Pfam" id="PF23559"/>
    </source>
</evidence>
<dbReference type="InterPro" id="IPR036388">
    <property type="entry name" value="WH-like_DNA-bd_sf"/>
</dbReference>
<evidence type="ECO:0000256" key="2">
    <source>
        <dbReference type="ARBA" id="ARBA00022821"/>
    </source>
</evidence>
<evidence type="ECO:0000259" key="3">
    <source>
        <dbReference type="Pfam" id="PF00931"/>
    </source>
</evidence>
<dbReference type="InterPro" id="IPR044974">
    <property type="entry name" value="Disease_R_plants"/>
</dbReference>
<proteinExistence type="predicted"/>